<keyword evidence="3 8" id="KW-0436">Ligase</keyword>
<dbReference type="EMBL" id="JACIFO010000006">
    <property type="protein sequence ID" value="MBB4119288.1"/>
    <property type="molecule type" value="Genomic_DNA"/>
</dbReference>
<dbReference type="GO" id="GO:0015940">
    <property type="term" value="P:pantothenate biosynthetic process"/>
    <property type="evidence" value="ECO:0007669"/>
    <property type="project" value="UniProtKB-UniRule"/>
</dbReference>
<feature type="binding site" evidence="8">
    <location>
        <begin position="30"/>
        <end position="37"/>
    </location>
    <ligand>
        <name>ATP</name>
        <dbReference type="ChEBI" id="CHEBI:30616"/>
    </ligand>
</feature>
<dbReference type="InterPro" id="IPR003721">
    <property type="entry name" value="Pantoate_ligase"/>
</dbReference>
<evidence type="ECO:0000256" key="1">
    <source>
        <dbReference type="ARBA" id="ARBA00004990"/>
    </source>
</evidence>
<feature type="binding site" evidence="8">
    <location>
        <begin position="188"/>
        <end position="191"/>
    </location>
    <ligand>
        <name>ATP</name>
        <dbReference type="ChEBI" id="CHEBI:30616"/>
    </ligand>
</feature>
<dbReference type="SUPFAM" id="SSF52374">
    <property type="entry name" value="Nucleotidylyl transferase"/>
    <property type="match status" value="1"/>
</dbReference>
<feature type="binding site" evidence="8">
    <location>
        <position position="61"/>
    </location>
    <ligand>
        <name>beta-alanine</name>
        <dbReference type="ChEBI" id="CHEBI:57966"/>
    </ligand>
</feature>
<evidence type="ECO:0000256" key="3">
    <source>
        <dbReference type="ARBA" id="ARBA00022598"/>
    </source>
</evidence>
<comment type="caution">
    <text evidence="8">Lacks conserved residue(s) required for the propagation of feature annotation.</text>
</comment>
<dbReference type="NCBIfam" id="TIGR00018">
    <property type="entry name" value="panC"/>
    <property type="match status" value="1"/>
</dbReference>
<reference evidence="9 10" key="1">
    <citation type="submission" date="2020-08" db="EMBL/GenBank/DDBJ databases">
        <title>Genomic Encyclopedia of Type Strains, Phase IV (KMG-IV): sequencing the most valuable type-strain genomes for metagenomic binning, comparative biology and taxonomic classification.</title>
        <authorList>
            <person name="Goeker M."/>
        </authorList>
    </citation>
    <scope>NUCLEOTIDE SEQUENCE [LARGE SCALE GENOMIC DNA]</scope>
    <source>
        <strain evidence="9 10">DSM 29568</strain>
    </source>
</reference>
<evidence type="ECO:0000256" key="5">
    <source>
        <dbReference type="ARBA" id="ARBA00022741"/>
    </source>
</evidence>
<dbReference type="UniPathway" id="UPA00028">
    <property type="reaction ID" value="UER00005"/>
</dbReference>
<feature type="binding site" evidence="8">
    <location>
        <position position="61"/>
    </location>
    <ligand>
        <name>(R)-pantoate</name>
        <dbReference type="ChEBI" id="CHEBI:15980"/>
    </ligand>
</feature>
<comment type="caution">
    <text evidence="9">The sequence shown here is derived from an EMBL/GenBank/DDBJ whole genome shotgun (WGS) entry which is preliminary data.</text>
</comment>
<dbReference type="AlphaFoldDB" id="A0A840EMF9"/>
<comment type="miscellaneous">
    <text evidence="8">The reaction proceeds by a bi uni uni bi ping pong mechanism.</text>
</comment>
<dbReference type="CDD" id="cd00560">
    <property type="entry name" value="PanC"/>
    <property type="match status" value="1"/>
</dbReference>
<evidence type="ECO:0000256" key="4">
    <source>
        <dbReference type="ARBA" id="ARBA00022655"/>
    </source>
</evidence>
<dbReference type="EC" id="6.3.2.1" evidence="8"/>
<accession>A0A840EMF9</accession>
<gene>
    <name evidence="8" type="primary">panC</name>
    <name evidence="9" type="ORF">GGR32_001586</name>
</gene>
<keyword evidence="5 8" id="KW-0547">Nucleotide-binding</keyword>
<dbReference type="Gene3D" id="3.40.50.620">
    <property type="entry name" value="HUPs"/>
    <property type="match status" value="1"/>
</dbReference>
<keyword evidence="10" id="KW-1185">Reference proteome</keyword>
<dbReference type="InterPro" id="IPR042176">
    <property type="entry name" value="Pantoate_ligase_C"/>
</dbReference>
<sequence length="284" mass="32090">MNIFYKKNALRDALKPYKEKHLKIGLVPTMGALHDGHISLVKQALNTCDVVVVSIFVNPTQFDNPDDLQKYPRTLPADTAMLSNSVTAEKVIVFAPSVEEVYGENLTSQSFDFGPIAKVMEGKYRDGHFDGVGTVLTKLFAAVNPHKAYFGEKDYQQLLIVKKLIEITHLPIEITGCPIDREESGLARSSRNQRLTRQQKEQAAFIYQILKELKNKFSSNSIENLRKFATQAFEKHPYLELEYLEIADAQTLAPATTKKPNKKYRAFIAVYAEPVRLIDNIALN</sequence>
<dbReference type="Proteomes" id="UP000553034">
    <property type="component" value="Unassembled WGS sequence"/>
</dbReference>
<comment type="catalytic activity">
    <reaction evidence="7 8">
        <text>(R)-pantoate + beta-alanine + ATP = (R)-pantothenate + AMP + diphosphate + H(+)</text>
        <dbReference type="Rhea" id="RHEA:10912"/>
        <dbReference type="ChEBI" id="CHEBI:15378"/>
        <dbReference type="ChEBI" id="CHEBI:15980"/>
        <dbReference type="ChEBI" id="CHEBI:29032"/>
        <dbReference type="ChEBI" id="CHEBI:30616"/>
        <dbReference type="ChEBI" id="CHEBI:33019"/>
        <dbReference type="ChEBI" id="CHEBI:57966"/>
        <dbReference type="ChEBI" id="CHEBI:456215"/>
        <dbReference type="EC" id="6.3.2.1"/>
    </reaction>
</comment>
<keyword evidence="8" id="KW-0963">Cytoplasm</keyword>
<comment type="function">
    <text evidence="8">Catalyzes the condensation of pantoate with beta-alanine in an ATP-dependent reaction via a pantoyl-adenylate intermediate.</text>
</comment>
<evidence type="ECO:0000313" key="9">
    <source>
        <dbReference type="EMBL" id="MBB4119288.1"/>
    </source>
</evidence>
<evidence type="ECO:0000256" key="2">
    <source>
        <dbReference type="ARBA" id="ARBA00009256"/>
    </source>
</evidence>
<dbReference type="Pfam" id="PF02569">
    <property type="entry name" value="Pantoate_ligase"/>
    <property type="match status" value="1"/>
</dbReference>
<evidence type="ECO:0000256" key="8">
    <source>
        <dbReference type="HAMAP-Rule" id="MF_00158"/>
    </source>
</evidence>
<evidence type="ECO:0000256" key="7">
    <source>
        <dbReference type="ARBA" id="ARBA00048258"/>
    </source>
</evidence>
<proteinExistence type="inferred from homology"/>
<evidence type="ECO:0000313" key="10">
    <source>
        <dbReference type="Proteomes" id="UP000553034"/>
    </source>
</evidence>
<protein>
    <recommendedName>
        <fullName evidence="8">Pantothenate synthetase</fullName>
        <shortName evidence="8">PS</shortName>
        <ecNumber evidence="8">6.3.2.1</ecNumber>
    </recommendedName>
    <alternativeName>
        <fullName evidence="8">Pantoate--beta-alanine ligase</fullName>
    </alternativeName>
    <alternativeName>
        <fullName evidence="8">Pantoate-activating enzyme</fullName>
    </alternativeName>
</protein>
<keyword evidence="6 8" id="KW-0067">ATP-binding</keyword>
<feature type="active site" description="Proton donor" evidence="8">
    <location>
        <position position="37"/>
    </location>
</feature>
<feature type="binding site" evidence="8">
    <location>
        <begin position="151"/>
        <end position="154"/>
    </location>
    <ligand>
        <name>ATP</name>
        <dbReference type="ChEBI" id="CHEBI:30616"/>
    </ligand>
</feature>
<comment type="pathway">
    <text evidence="1 8">Cofactor biosynthesis; (R)-pantothenate biosynthesis; (R)-pantothenate from (R)-pantoate and beta-alanine: step 1/1.</text>
</comment>
<dbReference type="PANTHER" id="PTHR21299">
    <property type="entry name" value="CYTIDYLATE KINASE/PANTOATE-BETA-ALANINE LIGASE"/>
    <property type="match status" value="1"/>
</dbReference>
<comment type="similarity">
    <text evidence="2 8">Belongs to the pantothenate synthetase family.</text>
</comment>
<dbReference type="GO" id="GO:0005524">
    <property type="term" value="F:ATP binding"/>
    <property type="evidence" value="ECO:0007669"/>
    <property type="project" value="UniProtKB-KW"/>
</dbReference>
<keyword evidence="4 8" id="KW-0566">Pantothenate biosynthesis</keyword>
<dbReference type="PANTHER" id="PTHR21299:SF1">
    <property type="entry name" value="PANTOATE--BETA-ALANINE LIGASE"/>
    <property type="match status" value="1"/>
</dbReference>
<dbReference type="RefSeq" id="WP_183477646.1">
    <property type="nucleotide sequence ID" value="NZ_JACIFO010000006.1"/>
</dbReference>
<comment type="subunit">
    <text evidence="8">Homodimer.</text>
</comment>
<organism evidence="9 10">
    <name type="scientific">Mesonia hippocampi</name>
    <dbReference type="NCBI Taxonomy" id="1628250"/>
    <lineage>
        <taxon>Bacteria</taxon>
        <taxon>Pseudomonadati</taxon>
        <taxon>Bacteroidota</taxon>
        <taxon>Flavobacteriia</taxon>
        <taxon>Flavobacteriales</taxon>
        <taxon>Flavobacteriaceae</taxon>
        <taxon>Mesonia</taxon>
    </lineage>
</organism>
<dbReference type="InterPro" id="IPR014729">
    <property type="entry name" value="Rossmann-like_a/b/a_fold"/>
</dbReference>
<dbReference type="GO" id="GO:0004592">
    <property type="term" value="F:pantoate-beta-alanine ligase activity"/>
    <property type="evidence" value="ECO:0007669"/>
    <property type="project" value="UniProtKB-UniRule"/>
</dbReference>
<comment type="subcellular location">
    <subcellularLocation>
        <location evidence="8">Cytoplasm</location>
    </subcellularLocation>
</comment>
<dbReference type="NCBIfam" id="TIGR00125">
    <property type="entry name" value="cyt_tran_rel"/>
    <property type="match status" value="1"/>
</dbReference>
<dbReference type="HAMAP" id="MF_00158">
    <property type="entry name" value="PanC"/>
    <property type="match status" value="1"/>
</dbReference>
<evidence type="ECO:0000256" key="6">
    <source>
        <dbReference type="ARBA" id="ARBA00022840"/>
    </source>
</evidence>
<dbReference type="InterPro" id="IPR004821">
    <property type="entry name" value="Cyt_trans-like"/>
</dbReference>
<dbReference type="Gene3D" id="3.30.1300.10">
    <property type="entry name" value="Pantoate-beta-alanine ligase, C-terminal domain"/>
    <property type="match status" value="1"/>
</dbReference>
<dbReference type="GO" id="GO:0005829">
    <property type="term" value="C:cytosol"/>
    <property type="evidence" value="ECO:0007669"/>
    <property type="project" value="TreeGrafter"/>
</dbReference>
<name>A0A840EMF9_9FLAO</name>
<feature type="binding site" evidence="8">
    <location>
        <position position="157"/>
    </location>
    <ligand>
        <name>(R)-pantoate</name>
        <dbReference type="ChEBI" id="CHEBI:15980"/>
    </ligand>
</feature>